<keyword evidence="8" id="KW-0560">Oxidoreductase</keyword>
<evidence type="ECO:0000256" key="7">
    <source>
        <dbReference type="ARBA" id="ARBA00022741"/>
    </source>
</evidence>
<evidence type="ECO:0000259" key="14">
    <source>
        <dbReference type="Pfam" id="PF12637"/>
    </source>
</evidence>
<protein>
    <recommendedName>
        <fullName evidence="4">Vitamin B12-dependent ribonucleotide reductase</fullName>
        <ecNumber evidence="3">1.17.4.1</ecNumber>
    </recommendedName>
    <alternativeName>
        <fullName evidence="11">Ribonucleoside-diphosphate reductase NrdJ</fullName>
    </alternativeName>
</protein>
<evidence type="ECO:0000256" key="4">
    <source>
        <dbReference type="ARBA" id="ARBA00014409"/>
    </source>
</evidence>
<dbReference type="SUPFAM" id="SSF51998">
    <property type="entry name" value="PFL-like glycyl radical enzymes"/>
    <property type="match status" value="1"/>
</dbReference>
<comment type="function">
    <text evidence="10">Catalyzes the reduction of ribonucleotides to deoxyribonucleotides. May function to provide a pool of deoxyribonucleotide precursors for DNA repair during oxygen limitation and/or for immediate growth after restoration of oxygen.</text>
</comment>
<evidence type="ECO:0000256" key="2">
    <source>
        <dbReference type="ARBA" id="ARBA00007405"/>
    </source>
</evidence>
<dbReference type="GO" id="GO:0031419">
    <property type="term" value="F:cobalamin binding"/>
    <property type="evidence" value="ECO:0007669"/>
    <property type="project" value="UniProtKB-KW"/>
</dbReference>
<comment type="cofactor">
    <cofactor evidence="1">
        <name>adenosylcob(III)alamin</name>
        <dbReference type="ChEBI" id="CHEBI:18408"/>
    </cofactor>
</comment>
<evidence type="ECO:0000256" key="9">
    <source>
        <dbReference type="ARBA" id="ARBA00023285"/>
    </source>
</evidence>
<evidence type="ECO:0000256" key="1">
    <source>
        <dbReference type="ARBA" id="ARBA00001922"/>
    </source>
</evidence>
<keyword evidence="9" id="KW-0170">Cobalt</keyword>
<dbReference type="Pfam" id="PF12637">
    <property type="entry name" value="TSCPD"/>
    <property type="match status" value="1"/>
</dbReference>
<evidence type="ECO:0000256" key="11">
    <source>
        <dbReference type="ARBA" id="ARBA00033050"/>
    </source>
</evidence>
<dbReference type="GO" id="GO:0071897">
    <property type="term" value="P:DNA biosynthetic process"/>
    <property type="evidence" value="ECO:0007669"/>
    <property type="project" value="UniProtKB-KW"/>
</dbReference>
<dbReference type="InterPro" id="IPR024434">
    <property type="entry name" value="TSCPD_dom"/>
</dbReference>
<evidence type="ECO:0000256" key="3">
    <source>
        <dbReference type="ARBA" id="ARBA00012274"/>
    </source>
</evidence>
<evidence type="ECO:0000256" key="5">
    <source>
        <dbReference type="ARBA" id="ARBA00022628"/>
    </source>
</evidence>
<dbReference type="GO" id="GO:0004748">
    <property type="term" value="F:ribonucleoside-diphosphate reductase activity, thioredoxin disulfide as acceptor"/>
    <property type="evidence" value="ECO:0007669"/>
    <property type="project" value="UniProtKB-EC"/>
</dbReference>
<evidence type="ECO:0000256" key="8">
    <source>
        <dbReference type="ARBA" id="ARBA00023002"/>
    </source>
</evidence>
<keyword evidence="16" id="KW-1185">Reference proteome</keyword>
<proteinExistence type="inferred from homology"/>
<comment type="similarity">
    <text evidence="2">Belongs to the ribonucleoside diphosphate reductase class-2 family.</text>
</comment>
<feature type="domain" description="TSCPD" evidence="14">
    <location>
        <begin position="309"/>
        <end position="413"/>
    </location>
</feature>
<dbReference type="KEGG" id="hgn:E6W36_15330"/>
<dbReference type="InterPro" id="IPR000788">
    <property type="entry name" value="RNR_lg_C"/>
</dbReference>
<name>A0A4D7C9D2_9SPHN</name>
<evidence type="ECO:0000256" key="12">
    <source>
        <dbReference type="ARBA" id="ARBA00047754"/>
    </source>
</evidence>
<accession>A0A4D7C9D2</accession>
<dbReference type="Gene3D" id="3.20.70.20">
    <property type="match status" value="2"/>
</dbReference>
<sequence length="500" mass="52312">MPLAQAITRVWDRALAQGADHGYRNAQVTSLAAAAASALLMDCDTPGLEPETALVKYRKLSDGGYVKVINRAVPAALAALGYPPDASAAICDHVLGRGRLAGAPHLDPGALAALGFGVEQLAAVEAQLAQAYDIRPAFSPWSLGLAFCRDTLGIPEEALANPGFDVLAHLGFSTEQIAQANRHICGAQSLAGAPGLDPAHLPVFDCGTAADGRTLGVEPRLRMMAAVQPFLSGGIAHALVLPADTVRDDCADLMTLGWRLGLKGLTLYRDGTDLAQPLPAAALGADDVEDPVGNPAPPPAHEVLRIHLPGRRKGYTQKAVIGGHKVYLRTGEYDDGRLGEIFIDMHKQGAAFRSLMNSFAIAVSIGLQYGVPLDEFIDAFTATRFEPSGPVEGNDSVKSATSVLDYIFRELAISYLERRDPDCRETDPGLMAYARPDLYVVPDALSQEAAQPAEIPPPISLAQRLHGLDGPACPACGGRAVLRSGGGTICAACGAAAAQG</sequence>
<comment type="catalytic activity">
    <reaction evidence="12">
        <text>a 2'-deoxyribonucleoside 5'-diphosphate + [thioredoxin]-disulfide + H2O = a ribonucleoside 5'-diphosphate + [thioredoxin]-dithiol</text>
        <dbReference type="Rhea" id="RHEA:23252"/>
        <dbReference type="Rhea" id="RHEA-COMP:10698"/>
        <dbReference type="Rhea" id="RHEA-COMP:10700"/>
        <dbReference type="ChEBI" id="CHEBI:15377"/>
        <dbReference type="ChEBI" id="CHEBI:29950"/>
        <dbReference type="ChEBI" id="CHEBI:50058"/>
        <dbReference type="ChEBI" id="CHEBI:57930"/>
        <dbReference type="ChEBI" id="CHEBI:73316"/>
        <dbReference type="EC" id="1.17.4.1"/>
    </reaction>
</comment>
<evidence type="ECO:0000256" key="10">
    <source>
        <dbReference type="ARBA" id="ARBA00025437"/>
    </source>
</evidence>
<dbReference type="InterPro" id="IPR050862">
    <property type="entry name" value="RdRp_reductase_class-2"/>
</dbReference>
<dbReference type="EMBL" id="CP039704">
    <property type="protein sequence ID" value="QCI80388.1"/>
    <property type="molecule type" value="Genomic_DNA"/>
</dbReference>
<reference evidence="16" key="1">
    <citation type="submission" date="2019-04" db="EMBL/GenBank/DDBJ databases">
        <title>Complete genome sequence of Sphingomonas sp. W1-2-3.</title>
        <authorList>
            <person name="Im W.T."/>
        </authorList>
    </citation>
    <scope>NUCLEOTIDE SEQUENCE [LARGE SCALE GENOMIC DNA]</scope>
    <source>
        <strain evidence="16">W1-2-3</strain>
    </source>
</reference>
<feature type="domain" description="Ribonucleotide reductase large subunit C-terminal" evidence="13">
    <location>
        <begin position="165"/>
        <end position="268"/>
    </location>
</feature>
<dbReference type="PANTHER" id="PTHR43371">
    <property type="entry name" value="VITAMIN B12-DEPENDENT RIBONUCLEOTIDE REDUCTASE"/>
    <property type="match status" value="1"/>
</dbReference>
<keyword evidence="5" id="KW-0846">Cobalamin</keyword>
<dbReference type="EC" id="1.17.4.1" evidence="3"/>
<dbReference type="GO" id="GO:0000166">
    <property type="term" value="F:nucleotide binding"/>
    <property type="evidence" value="ECO:0007669"/>
    <property type="project" value="UniProtKB-KW"/>
</dbReference>
<dbReference type="Pfam" id="PF02867">
    <property type="entry name" value="Ribonuc_red_lgC"/>
    <property type="match status" value="2"/>
</dbReference>
<dbReference type="PANTHER" id="PTHR43371:SF1">
    <property type="entry name" value="RIBONUCLEOSIDE-DIPHOSPHATE REDUCTASE"/>
    <property type="match status" value="1"/>
</dbReference>
<organism evidence="15 16">
    <name type="scientific">Hankyongella ginsenosidimutans</name>
    <dbReference type="NCBI Taxonomy" id="1763828"/>
    <lineage>
        <taxon>Bacteria</taxon>
        <taxon>Pseudomonadati</taxon>
        <taxon>Pseudomonadota</taxon>
        <taxon>Alphaproteobacteria</taxon>
        <taxon>Sphingomonadales</taxon>
        <taxon>Sphingomonadaceae</taxon>
        <taxon>Hankyongella</taxon>
    </lineage>
</organism>
<keyword evidence="7" id="KW-0547">Nucleotide-binding</keyword>
<dbReference type="Proteomes" id="UP000298714">
    <property type="component" value="Chromosome"/>
</dbReference>
<gene>
    <name evidence="15" type="ORF">E6W36_15330</name>
</gene>
<keyword evidence="6" id="KW-0237">DNA synthesis</keyword>
<evidence type="ECO:0000256" key="6">
    <source>
        <dbReference type="ARBA" id="ARBA00022634"/>
    </source>
</evidence>
<evidence type="ECO:0000313" key="15">
    <source>
        <dbReference type="EMBL" id="QCI80388.1"/>
    </source>
</evidence>
<dbReference type="RefSeq" id="WP_222873282.1">
    <property type="nucleotide sequence ID" value="NZ_CP039704.1"/>
</dbReference>
<feature type="domain" description="Ribonucleotide reductase large subunit C-terminal" evidence="13">
    <location>
        <begin position="10"/>
        <end position="91"/>
    </location>
</feature>
<dbReference type="AlphaFoldDB" id="A0A4D7C9D2"/>
<evidence type="ECO:0000259" key="13">
    <source>
        <dbReference type="Pfam" id="PF02867"/>
    </source>
</evidence>
<evidence type="ECO:0000313" key="16">
    <source>
        <dbReference type="Proteomes" id="UP000298714"/>
    </source>
</evidence>